<dbReference type="Gene3D" id="1.10.357.10">
    <property type="entry name" value="Tetracycline Repressor, domain 2"/>
    <property type="match status" value="1"/>
</dbReference>
<evidence type="ECO:0000256" key="2">
    <source>
        <dbReference type="ARBA" id="ARBA00023125"/>
    </source>
</evidence>
<gene>
    <name evidence="6" type="ORF">ABGN05_20135</name>
</gene>
<reference evidence="6 7" key="1">
    <citation type="submission" date="2024-05" db="EMBL/GenBank/DDBJ databases">
        <authorList>
            <person name="Jiang F."/>
        </authorList>
    </citation>
    <scope>NUCLEOTIDE SEQUENCE [LARGE SCALE GENOMIC DNA]</scope>
    <source>
        <strain evidence="6 7">LZ166</strain>
    </source>
</reference>
<dbReference type="PROSITE" id="PS01081">
    <property type="entry name" value="HTH_TETR_1"/>
    <property type="match status" value="1"/>
</dbReference>
<dbReference type="InterPro" id="IPR036271">
    <property type="entry name" value="Tet_transcr_reg_TetR-rel_C_sf"/>
</dbReference>
<dbReference type="PANTHER" id="PTHR47506:SF3">
    <property type="entry name" value="HTH-TYPE TRANSCRIPTIONAL REGULATOR LMRA"/>
    <property type="match status" value="1"/>
</dbReference>
<dbReference type="Pfam" id="PF16925">
    <property type="entry name" value="TetR_C_13"/>
    <property type="match status" value="1"/>
</dbReference>
<dbReference type="InterPro" id="IPR001647">
    <property type="entry name" value="HTH_TetR"/>
</dbReference>
<dbReference type="Proteomes" id="UP001556692">
    <property type="component" value="Unassembled WGS sequence"/>
</dbReference>
<keyword evidence="2 4" id="KW-0238">DNA-binding</keyword>
<feature type="DNA-binding region" description="H-T-H motif" evidence="4">
    <location>
        <begin position="30"/>
        <end position="49"/>
    </location>
</feature>
<proteinExistence type="predicted"/>
<dbReference type="InterPro" id="IPR009057">
    <property type="entry name" value="Homeodomain-like_sf"/>
</dbReference>
<keyword evidence="7" id="KW-1185">Reference proteome</keyword>
<evidence type="ECO:0000259" key="5">
    <source>
        <dbReference type="PROSITE" id="PS50977"/>
    </source>
</evidence>
<accession>A0ABV3SMH1</accession>
<dbReference type="SUPFAM" id="SSF48498">
    <property type="entry name" value="Tetracyclin repressor-like, C-terminal domain"/>
    <property type="match status" value="1"/>
</dbReference>
<dbReference type="PANTHER" id="PTHR47506">
    <property type="entry name" value="TRANSCRIPTIONAL REGULATORY PROTEIN"/>
    <property type="match status" value="1"/>
</dbReference>
<evidence type="ECO:0000313" key="7">
    <source>
        <dbReference type="Proteomes" id="UP001556692"/>
    </source>
</evidence>
<name>A0ABV3SMH1_9HYPH</name>
<dbReference type="InterPro" id="IPR011075">
    <property type="entry name" value="TetR_C"/>
</dbReference>
<dbReference type="PRINTS" id="PR00455">
    <property type="entry name" value="HTHTETR"/>
</dbReference>
<evidence type="ECO:0000256" key="1">
    <source>
        <dbReference type="ARBA" id="ARBA00023015"/>
    </source>
</evidence>
<dbReference type="InterPro" id="IPR023772">
    <property type="entry name" value="DNA-bd_HTH_TetR-type_CS"/>
</dbReference>
<dbReference type="SUPFAM" id="SSF46689">
    <property type="entry name" value="Homeodomain-like"/>
    <property type="match status" value="1"/>
</dbReference>
<comment type="caution">
    <text evidence="6">The sequence shown here is derived from an EMBL/GenBank/DDBJ whole genome shotgun (WGS) entry which is preliminary data.</text>
</comment>
<organism evidence="6 7">
    <name type="scientific">Aquibium pacificus</name>
    <dbReference type="NCBI Taxonomy" id="3153579"/>
    <lineage>
        <taxon>Bacteria</taxon>
        <taxon>Pseudomonadati</taxon>
        <taxon>Pseudomonadota</taxon>
        <taxon>Alphaproteobacteria</taxon>
        <taxon>Hyphomicrobiales</taxon>
        <taxon>Phyllobacteriaceae</taxon>
        <taxon>Aquibium</taxon>
    </lineage>
</organism>
<dbReference type="Pfam" id="PF00440">
    <property type="entry name" value="TetR_N"/>
    <property type="match status" value="1"/>
</dbReference>
<evidence type="ECO:0000256" key="3">
    <source>
        <dbReference type="ARBA" id="ARBA00023163"/>
    </source>
</evidence>
<evidence type="ECO:0000313" key="6">
    <source>
        <dbReference type="EMBL" id="MEX0407972.1"/>
    </source>
</evidence>
<sequence length="217" mass="23663">MPRPANPLTRTKLLEAAFAVIRSKGYSATTVDDICRAAGLSKGAFFHHFASKEELAVAAALHWSETTGALFESAPYHTPADPLERLLAYVAFRREIIQGDLPDFTCLVGTMAQEVYGTNPAIQKACWESIHGHAETLVPDIEAAMRDRGIDADWTAESLALHTQAVLQGAFILAKASGEPRRAVESIDHLYRYIEGLFGVAGLRTRPAGRRTSRTGE</sequence>
<keyword evidence="1" id="KW-0805">Transcription regulation</keyword>
<keyword evidence="3" id="KW-0804">Transcription</keyword>
<dbReference type="RefSeq" id="WP_367955827.1">
    <property type="nucleotide sequence ID" value="NZ_JBDPGJ010000004.1"/>
</dbReference>
<dbReference type="EMBL" id="JBDPGJ010000004">
    <property type="protein sequence ID" value="MEX0407972.1"/>
    <property type="molecule type" value="Genomic_DNA"/>
</dbReference>
<protein>
    <submittedName>
        <fullName evidence="6">TetR/AcrR family transcriptional regulator</fullName>
    </submittedName>
</protein>
<evidence type="ECO:0000256" key="4">
    <source>
        <dbReference type="PROSITE-ProRule" id="PRU00335"/>
    </source>
</evidence>
<feature type="domain" description="HTH tetR-type" evidence="5">
    <location>
        <begin position="7"/>
        <end position="67"/>
    </location>
</feature>
<dbReference type="PROSITE" id="PS50977">
    <property type="entry name" value="HTH_TETR_2"/>
    <property type="match status" value="1"/>
</dbReference>